<keyword evidence="2" id="KW-1185">Reference proteome</keyword>
<gene>
    <name evidence="1" type="ORF">MJO28_003347</name>
</gene>
<dbReference type="Proteomes" id="UP001060170">
    <property type="component" value="Chromosome 3"/>
</dbReference>
<reference evidence="2" key="1">
    <citation type="journal article" date="2018" name="BMC Genomics">
        <title>Genomic insights into host adaptation between the wheat stripe rust pathogen (Puccinia striiformis f. sp. tritici) and the barley stripe rust pathogen (Puccinia striiformis f. sp. hordei).</title>
        <authorList>
            <person name="Xia C."/>
            <person name="Wang M."/>
            <person name="Yin C."/>
            <person name="Cornejo O.E."/>
            <person name="Hulbert S.H."/>
            <person name="Chen X."/>
        </authorList>
    </citation>
    <scope>NUCLEOTIDE SEQUENCE [LARGE SCALE GENOMIC DNA]</scope>
    <source>
        <strain evidence="2">93-210</strain>
    </source>
</reference>
<name>A0ACC0EU62_9BASI</name>
<sequence>MSSSSYGHAPPYNTASLKKSLLADLQNASQKVDPGLPLTIAKDPPVEFLHTPIITEPRLIESHILDPTKEIKMVRTTKVALLQLEPVFKQPEQSILRANSLVSSIKPNDIDLLMLPEMAFTGYNFRSFEDIEPYIESEVDGISITWAKETAQKLNCHVIIGFAQRIQEPGVRQLYNAMGIVSNEGELIKVYHKTQLYPPVDPLWARAGEGFSMMDLNIARVDGQRGQPVNCCIGICMDLSPDKFEAPFDAYELSTFAAKNKAELLLCCMAWLDLGPQPNPKRTEIGKSAAETSEQLKHWEVRCTPFWNLENRACAICNRVGIESEAIFCGTSCVISNAKVLKTLMKDNMPIVMDYASKHHPELLIVDIPLP</sequence>
<comment type="caution">
    <text evidence="1">The sequence shown here is derived from an EMBL/GenBank/DDBJ whole genome shotgun (WGS) entry which is preliminary data.</text>
</comment>
<evidence type="ECO:0000313" key="1">
    <source>
        <dbReference type="EMBL" id="KAI7959556.1"/>
    </source>
</evidence>
<accession>A0ACC0EU62</accession>
<dbReference type="EMBL" id="CM045867">
    <property type="protein sequence ID" value="KAI7959556.1"/>
    <property type="molecule type" value="Genomic_DNA"/>
</dbReference>
<organism evidence="1 2">
    <name type="scientific">Puccinia striiformis f. sp. tritici</name>
    <dbReference type="NCBI Taxonomy" id="168172"/>
    <lineage>
        <taxon>Eukaryota</taxon>
        <taxon>Fungi</taxon>
        <taxon>Dikarya</taxon>
        <taxon>Basidiomycota</taxon>
        <taxon>Pucciniomycotina</taxon>
        <taxon>Pucciniomycetes</taxon>
        <taxon>Pucciniales</taxon>
        <taxon>Pucciniaceae</taxon>
        <taxon>Puccinia</taxon>
    </lineage>
</organism>
<reference evidence="1 2" key="3">
    <citation type="journal article" date="2022" name="Microbiol. Spectr.">
        <title>Folding features and dynamics of 3D genome architecture in plant fungal pathogens.</title>
        <authorList>
            <person name="Xia C."/>
        </authorList>
    </citation>
    <scope>NUCLEOTIDE SEQUENCE [LARGE SCALE GENOMIC DNA]</scope>
    <source>
        <strain evidence="1 2">93-210</strain>
    </source>
</reference>
<evidence type="ECO:0000313" key="2">
    <source>
        <dbReference type="Proteomes" id="UP001060170"/>
    </source>
</evidence>
<protein>
    <submittedName>
        <fullName evidence="1">Uncharacterized protein</fullName>
    </submittedName>
</protein>
<proteinExistence type="predicted"/>
<reference evidence="2" key="2">
    <citation type="journal article" date="2018" name="Mol. Plant Microbe Interact.">
        <title>Genome sequence resources for the wheat stripe rust pathogen (Puccinia striiformis f. sp. tritici) and the barley stripe rust pathogen (Puccinia striiformis f. sp. hordei).</title>
        <authorList>
            <person name="Xia C."/>
            <person name="Wang M."/>
            <person name="Yin C."/>
            <person name="Cornejo O.E."/>
            <person name="Hulbert S.H."/>
            <person name="Chen X."/>
        </authorList>
    </citation>
    <scope>NUCLEOTIDE SEQUENCE [LARGE SCALE GENOMIC DNA]</scope>
    <source>
        <strain evidence="2">93-210</strain>
    </source>
</reference>